<dbReference type="Pfam" id="PF06949">
    <property type="entry name" value="DUF1292"/>
    <property type="match status" value="1"/>
</dbReference>
<dbReference type="STRING" id="306540.SAMN05421839_10182"/>
<dbReference type="EMBL" id="BJWI01000001">
    <property type="protein sequence ID" value="GEM00542.1"/>
    <property type="molecule type" value="Genomic_DNA"/>
</dbReference>
<dbReference type="OrthoDB" id="2086132at2"/>
<evidence type="ECO:0000256" key="1">
    <source>
        <dbReference type="ARBA" id="ARBA00008439"/>
    </source>
</evidence>
<evidence type="ECO:0000313" key="5">
    <source>
        <dbReference type="Proteomes" id="UP000242243"/>
    </source>
</evidence>
<evidence type="ECO:0000256" key="2">
    <source>
        <dbReference type="HAMAP-Rule" id="MF_01448"/>
    </source>
</evidence>
<dbReference type="Proteomes" id="UP000242243">
    <property type="component" value="Unassembled WGS sequence"/>
</dbReference>
<evidence type="ECO:0000313" key="3">
    <source>
        <dbReference type="EMBL" id="GEM00542.1"/>
    </source>
</evidence>
<reference evidence="3 6" key="2">
    <citation type="submission" date="2019-07" db="EMBL/GenBank/DDBJ databases">
        <title>Whole genome shotgun sequence of Halolactibacillus halophilus NBRC 100868.</title>
        <authorList>
            <person name="Hosoyama A."/>
            <person name="Uohara A."/>
            <person name="Ohji S."/>
            <person name="Ichikawa N."/>
        </authorList>
    </citation>
    <scope>NUCLEOTIDE SEQUENCE [LARGE SCALE GENOMIC DNA]</scope>
    <source>
        <strain evidence="3 6">NBRC 100868</strain>
    </source>
</reference>
<dbReference type="RefSeq" id="WP_089829253.1">
    <property type="nucleotide sequence ID" value="NZ_BJWI01000001.1"/>
</dbReference>
<dbReference type="PANTHER" id="PTHR40066:SF1">
    <property type="entry name" value="UPF0473 PROTEIN CBO2561_CLC_2432"/>
    <property type="match status" value="1"/>
</dbReference>
<dbReference type="Proteomes" id="UP000321547">
    <property type="component" value="Unassembled WGS sequence"/>
</dbReference>
<dbReference type="HAMAP" id="MF_01448">
    <property type="entry name" value="UPF0473"/>
    <property type="match status" value="1"/>
</dbReference>
<dbReference type="InterPro" id="IPR009711">
    <property type="entry name" value="UPF0473"/>
</dbReference>
<dbReference type="EMBL" id="FOXC01000001">
    <property type="protein sequence ID" value="SFO89573.1"/>
    <property type="molecule type" value="Genomic_DNA"/>
</dbReference>
<reference evidence="4 5" key="1">
    <citation type="submission" date="2016-10" db="EMBL/GenBank/DDBJ databases">
        <authorList>
            <person name="de Groot N.N."/>
        </authorList>
    </citation>
    <scope>NUCLEOTIDE SEQUENCE [LARGE SCALE GENOMIC DNA]</scope>
    <source>
        <strain evidence="4 5">DSM 17073</strain>
    </source>
</reference>
<evidence type="ECO:0000313" key="6">
    <source>
        <dbReference type="Proteomes" id="UP000321547"/>
    </source>
</evidence>
<proteinExistence type="inferred from homology"/>
<gene>
    <name evidence="3" type="primary">yrzB</name>
    <name evidence="3" type="ORF">HHA03_00740</name>
    <name evidence="4" type="ORF">SAMN05421839_10182</name>
</gene>
<dbReference type="NCBIfam" id="NF010222">
    <property type="entry name" value="PRK13678.2-5"/>
    <property type="match status" value="1"/>
</dbReference>
<evidence type="ECO:0000313" key="4">
    <source>
        <dbReference type="EMBL" id="SFO89573.1"/>
    </source>
</evidence>
<organism evidence="4 5">
    <name type="scientific">Halolactibacillus halophilus</name>
    <dbReference type="NCBI Taxonomy" id="306540"/>
    <lineage>
        <taxon>Bacteria</taxon>
        <taxon>Bacillati</taxon>
        <taxon>Bacillota</taxon>
        <taxon>Bacilli</taxon>
        <taxon>Bacillales</taxon>
        <taxon>Bacillaceae</taxon>
        <taxon>Halolactibacillus</taxon>
    </lineage>
</organism>
<accession>A0A1I5KX97</accession>
<dbReference type="AlphaFoldDB" id="A0A1I5KX97"/>
<dbReference type="PANTHER" id="PTHR40066">
    <property type="entry name" value="UPF0473 PROTEIN CBO2561/CLC_2432"/>
    <property type="match status" value="1"/>
</dbReference>
<comment type="similarity">
    <text evidence="1 2">Belongs to the UPF0473 family.</text>
</comment>
<keyword evidence="6" id="KW-1185">Reference proteome</keyword>
<sequence>MALIEEERIIIPGENGEENLYEVIFTFDIEDNDQSYVAVVPVEQSEDEEQEVFVFRYEEKDNQDDLMLFSIESDEEWDIVEETFNTLVDQMDL</sequence>
<name>A0A1I5KX97_9BACI</name>
<protein>
    <recommendedName>
        <fullName evidence="2">UPF0473 protein HHA03_00740</fullName>
    </recommendedName>
</protein>